<dbReference type="AlphaFoldDB" id="A0A4T9T8N1"/>
<organism evidence="8 9">
    <name type="scientific">Parvibacter caecicola</name>
    <dbReference type="NCBI Taxonomy" id="747645"/>
    <lineage>
        <taxon>Bacteria</taxon>
        <taxon>Bacillati</taxon>
        <taxon>Actinomycetota</taxon>
        <taxon>Coriobacteriia</taxon>
        <taxon>Coriobacteriales</taxon>
        <taxon>Coriobacteriaceae</taxon>
        <taxon>Parvibacter</taxon>
    </lineage>
</organism>
<evidence type="ECO:0000256" key="1">
    <source>
        <dbReference type="ARBA" id="ARBA00022598"/>
    </source>
</evidence>
<evidence type="ECO:0000259" key="7">
    <source>
        <dbReference type="Pfam" id="PF03738"/>
    </source>
</evidence>
<dbReference type="Proteomes" id="UP000309454">
    <property type="component" value="Unassembled WGS sequence"/>
</dbReference>
<evidence type="ECO:0000313" key="9">
    <source>
        <dbReference type="Proteomes" id="UP000309454"/>
    </source>
</evidence>
<dbReference type="InterPro" id="IPR005494">
    <property type="entry name" value="GSPS_pre-ATP-grasp-like_dom"/>
</dbReference>
<protein>
    <submittedName>
        <fullName evidence="8">Circularly permuted type 2 ATP-grasp protein</fullName>
    </submittedName>
</protein>
<keyword evidence="3" id="KW-0547">Nucleotide-binding</keyword>
<keyword evidence="9" id="KW-1185">Reference proteome</keyword>
<evidence type="ECO:0000256" key="4">
    <source>
        <dbReference type="ARBA" id="ARBA00022840"/>
    </source>
</evidence>
<dbReference type="Pfam" id="PF03738">
    <property type="entry name" value="GSP_synth"/>
    <property type="match status" value="1"/>
</dbReference>
<dbReference type="OrthoDB" id="9771802at2"/>
<name>A0A4T9T8N1_9ACTN</name>
<keyword evidence="5" id="KW-0460">Magnesium</keyword>
<keyword evidence="1" id="KW-0436">Ligase</keyword>
<gene>
    <name evidence="8" type="ORF">E5982_04240</name>
</gene>
<feature type="domain" description="Glutathionylspermidine synthase pre-ATP-grasp-like" evidence="7">
    <location>
        <begin position="128"/>
        <end position="267"/>
    </location>
</feature>
<evidence type="ECO:0000256" key="5">
    <source>
        <dbReference type="ARBA" id="ARBA00022842"/>
    </source>
</evidence>
<accession>A0A4T9T8N1</accession>
<dbReference type="RefSeq" id="WP_136845566.1">
    <property type="nucleotide sequence ID" value="NZ_SSTM01000002.1"/>
</dbReference>
<evidence type="ECO:0000256" key="3">
    <source>
        <dbReference type="ARBA" id="ARBA00022741"/>
    </source>
</evidence>
<keyword evidence="4" id="KW-0067">ATP-binding</keyword>
<reference evidence="8 9" key="1">
    <citation type="submission" date="2019-04" db="EMBL/GenBank/DDBJ databases">
        <title>Microbes associate with the intestines of laboratory mice.</title>
        <authorList>
            <person name="Navarre W."/>
            <person name="Wong E."/>
            <person name="Huang K.C."/>
            <person name="Tropini C."/>
            <person name="Ng K."/>
            <person name="Yu B."/>
        </authorList>
    </citation>
    <scope>NUCLEOTIDE SEQUENCE [LARGE SCALE GENOMIC DNA]</scope>
    <source>
        <strain evidence="8 9">NM48_B13</strain>
    </source>
</reference>
<evidence type="ECO:0000313" key="8">
    <source>
        <dbReference type="EMBL" id="TJW11418.1"/>
    </source>
</evidence>
<dbReference type="SUPFAM" id="SSF56059">
    <property type="entry name" value="Glutathione synthetase ATP-binding domain-like"/>
    <property type="match status" value="1"/>
</dbReference>
<evidence type="ECO:0000256" key="2">
    <source>
        <dbReference type="ARBA" id="ARBA00022723"/>
    </source>
</evidence>
<proteinExistence type="predicted"/>
<keyword evidence="2" id="KW-0479">Metal-binding</keyword>
<dbReference type="EMBL" id="SSTM01000002">
    <property type="protein sequence ID" value="TJW11418.1"/>
    <property type="molecule type" value="Genomic_DNA"/>
</dbReference>
<sequence length="491" mass="55605">MTPRNPAASGKPPVQSAVPDGGHPTEEQLARQYLQVVRGLHGDELGRWRAWERMEDGQAYYRGLPVAFDFLPTLFTPASRRSFASIVETTYGILRKVIHCYQSDAQFRKLFRFDPRVEELVLLPSGYEEPLPMARFDLLYNQQTETFQFCEFNTDSSSGMLENAEACAAVAESDAFWEFQSRYPLESRCDEQFEGWAEKLMAIFRTTAAFKQLQREGQVPHVAIAVCMESPNPDVRELDAYQEIIEDLGWDCSIYDVRDLRVEDGRLVGRNALAGQNNVPIHLVWRFCIVVDLLKYWDEVQPFIEAVRTGAVTLVGAFSTQIAHDKQLFALLRHPEVQPLLTFEERTFVEERIPFTAFLDDPSLDLEEVRACPADWVLKPTDWYATKNVTAGAECTTEQWNRLIDEALASRDGSPYLVQRFVAPATSPAIPLYGREADFTAAPQPYGNLFGLYCHCGQFAGVYVRQGPQEVIGSAREGLVAPAFWLKNADE</sequence>
<feature type="region of interest" description="Disordered" evidence="6">
    <location>
        <begin position="1"/>
        <end position="24"/>
    </location>
</feature>
<evidence type="ECO:0000256" key="6">
    <source>
        <dbReference type="SAM" id="MobiDB-lite"/>
    </source>
</evidence>
<comment type="caution">
    <text evidence="8">The sequence shown here is derived from an EMBL/GenBank/DDBJ whole genome shotgun (WGS) entry which is preliminary data.</text>
</comment>